<feature type="modified residue" description="Phosphohistidine; by HPr" evidence="1">
    <location>
        <position position="43"/>
    </location>
</feature>
<comment type="caution">
    <text evidence="2">The sequence shown here is derived from an EMBL/GenBank/DDBJ whole genome shotgun (WGS) entry which is preliminary data.</text>
</comment>
<dbReference type="PANTHER" id="PTHR40398">
    <property type="entry name" value="PTS SYSTEM GLUCITOL/SORBITOL-SPECIFIC EIIA COMPONENT"/>
    <property type="match status" value="1"/>
</dbReference>
<evidence type="ECO:0000256" key="1">
    <source>
        <dbReference type="PROSITE-ProRule" id="PRU00420"/>
    </source>
</evidence>
<gene>
    <name evidence="2" type="ORF">EDD71_11747</name>
</gene>
<keyword evidence="3" id="KW-1185">Reference proteome</keyword>
<dbReference type="Pfam" id="PF03829">
    <property type="entry name" value="PTSIIA_gutA"/>
    <property type="match status" value="1"/>
</dbReference>
<dbReference type="InterPro" id="IPR004716">
    <property type="entry name" value="PTS_IIA_glucitol/sorbitol-sp"/>
</dbReference>
<dbReference type="GO" id="GO:0008982">
    <property type="term" value="F:protein-N(PI)-phosphohistidine-sugar phosphotransferase activity"/>
    <property type="evidence" value="ECO:0007669"/>
    <property type="project" value="InterPro"/>
</dbReference>
<dbReference type="EMBL" id="SOAZ01000017">
    <property type="protein sequence ID" value="TDT51911.1"/>
    <property type="molecule type" value="Genomic_DNA"/>
</dbReference>
<dbReference type="PROSITE" id="PS51097">
    <property type="entry name" value="PTS_EIIA_TYPE_5"/>
    <property type="match status" value="1"/>
</dbReference>
<dbReference type="OrthoDB" id="5113885at2"/>
<dbReference type="RefSeq" id="WP_133628642.1">
    <property type="nucleotide sequence ID" value="NZ_SOAZ01000017.1"/>
</dbReference>
<dbReference type="GO" id="GO:0009401">
    <property type="term" value="P:phosphoenolpyruvate-dependent sugar phosphotransferase system"/>
    <property type="evidence" value="ECO:0007669"/>
    <property type="project" value="InterPro"/>
</dbReference>
<accession>A0A4R7KEC5</accession>
<organism evidence="2 3">
    <name type="scientific">Fonticella tunisiensis</name>
    <dbReference type="NCBI Taxonomy" id="1096341"/>
    <lineage>
        <taxon>Bacteria</taxon>
        <taxon>Bacillati</taxon>
        <taxon>Bacillota</taxon>
        <taxon>Clostridia</taxon>
        <taxon>Eubacteriales</taxon>
        <taxon>Clostridiaceae</taxon>
        <taxon>Fonticella</taxon>
    </lineage>
</organism>
<dbReference type="AlphaFoldDB" id="A0A4R7KEC5"/>
<reference evidence="2 3" key="1">
    <citation type="submission" date="2019-03" db="EMBL/GenBank/DDBJ databases">
        <title>Genomic Encyclopedia of Type Strains, Phase IV (KMG-IV): sequencing the most valuable type-strain genomes for metagenomic binning, comparative biology and taxonomic classification.</title>
        <authorList>
            <person name="Goeker M."/>
        </authorList>
    </citation>
    <scope>NUCLEOTIDE SEQUENCE [LARGE SCALE GENOMIC DNA]</scope>
    <source>
        <strain evidence="2 3">DSM 24455</strain>
    </source>
</reference>
<evidence type="ECO:0000313" key="3">
    <source>
        <dbReference type="Proteomes" id="UP000295325"/>
    </source>
</evidence>
<protein>
    <submittedName>
        <fullName evidence="2">PTS system glucitol/sorbitol-specific IIA component</fullName>
    </submittedName>
</protein>
<dbReference type="GO" id="GO:0005737">
    <property type="term" value="C:cytoplasm"/>
    <property type="evidence" value="ECO:0007669"/>
    <property type="project" value="InterPro"/>
</dbReference>
<dbReference type="GO" id="GO:0016301">
    <property type="term" value="F:kinase activity"/>
    <property type="evidence" value="ECO:0007669"/>
    <property type="project" value="TreeGrafter"/>
</dbReference>
<dbReference type="Proteomes" id="UP000295325">
    <property type="component" value="Unassembled WGS sequence"/>
</dbReference>
<name>A0A4R7KEC5_9CLOT</name>
<dbReference type="InterPro" id="IPR036665">
    <property type="entry name" value="PTS_IIA_glucitol/sorbitol_sf"/>
</dbReference>
<proteinExistence type="predicted"/>
<dbReference type="Gene3D" id="2.40.33.40">
    <property type="entry name" value="Phosphotransferase system, glucitol/sorbitol-specific IIA component"/>
    <property type="match status" value="1"/>
</dbReference>
<sequence>MELIYRTTITNVGRCAEQFLTQNMFVIFNENVPQELIDYCYIHNENNLLNDIKVDDILIIDGWQYKITAVGSVVNQNLRNLGHITFKFSGETEAAIPGTLFLEKKEIVPLKNGTTIEIIRA</sequence>
<dbReference type="PANTHER" id="PTHR40398:SF1">
    <property type="entry name" value="PTS SYSTEM GLUCITOL_SORBITOL-SPECIFIC EIIA COMPONENT"/>
    <property type="match status" value="1"/>
</dbReference>
<evidence type="ECO:0000313" key="2">
    <source>
        <dbReference type="EMBL" id="TDT51911.1"/>
    </source>
</evidence>
<dbReference type="SUPFAM" id="SSF141530">
    <property type="entry name" value="PTSIIA/GutA-like"/>
    <property type="match status" value="1"/>
</dbReference>